<dbReference type="NCBIfam" id="TIGR00054">
    <property type="entry name" value="RIP metalloprotease RseP"/>
    <property type="match status" value="1"/>
</dbReference>
<evidence type="ECO:0000313" key="14">
    <source>
        <dbReference type="Proteomes" id="UP001634747"/>
    </source>
</evidence>
<dbReference type="InterPro" id="IPR001478">
    <property type="entry name" value="PDZ"/>
</dbReference>
<dbReference type="RefSeq" id="WP_263413266.1">
    <property type="nucleotide sequence ID" value="NZ_BAABBH010000001.1"/>
</dbReference>
<evidence type="ECO:0000256" key="5">
    <source>
        <dbReference type="ARBA" id="ARBA00022692"/>
    </source>
</evidence>
<feature type="transmembrane region" description="Helical" evidence="11">
    <location>
        <begin position="151"/>
        <end position="171"/>
    </location>
</feature>
<evidence type="ECO:0000259" key="12">
    <source>
        <dbReference type="PROSITE" id="PS50106"/>
    </source>
</evidence>
<dbReference type="SMART" id="SM00228">
    <property type="entry name" value="PDZ"/>
    <property type="match status" value="2"/>
</dbReference>
<dbReference type="Pfam" id="PF02163">
    <property type="entry name" value="Peptidase_M50"/>
    <property type="match status" value="1"/>
</dbReference>
<feature type="transmembrane region" description="Helical" evidence="11">
    <location>
        <begin position="442"/>
        <end position="462"/>
    </location>
</feature>
<accession>A0ABW9KJ08</accession>
<keyword evidence="9 13" id="KW-0482">Metalloprotease</keyword>
<dbReference type="CDD" id="cd23081">
    <property type="entry name" value="cpPDZ_EcRseP-like"/>
    <property type="match status" value="1"/>
</dbReference>
<proteinExistence type="inferred from homology"/>
<keyword evidence="10 11" id="KW-0472">Membrane</keyword>
<feature type="transmembrane region" description="Helical" evidence="11">
    <location>
        <begin position="474"/>
        <end position="491"/>
    </location>
</feature>
<comment type="cofactor">
    <cofactor evidence="1">
        <name>Zn(2+)</name>
        <dbReference type="ChEBI" id="CHEBI:29105"/>
    </cofactor>
</comment>
<reference evidence="13 14" key="1">
    <citation type="submission" date="2024-12" db="EMBL/GenBank/DDBJ databases">
        <authorList>
            <person name="Lee Y."/>
        </authorList>
    </citation>
    <scope>NUCLEOTIDE SEQUENCE [LARGE SCALE GENOMIC DNA]</scope>
    <source>
        <strain evidence="13 14">03SUJ4</strain>
    </source>
</reference>
<organism evidence="13 14">
    <name type="scientific">Terriglobus aquaticus</name>
    <dbReference type="NCBI Taxonomy" id="940139"/>
    <lineage>
        <taxon>Bacteria</taxon>
        <taxon>Pseudomonadati</taxon>
        <taxon>Acidobacteriota</taxon>
        <taxon>Terriglobia</taxon>
        <taxon>Terriglobales</taxon>
        <taxon>Acidobacteriaceae</taxon>
        <taxon>Terriglobus</taxon>
    </lineage>
</organism>
<evidence type="ECO:0000256" key="2">
    <source>
        <dbReference type="ARBA" id="ARBA00004141"/>
    </source>
</evidence>
<keyword evidence="4" id="KW-0645">Protease</keyword>
<evidence type="ECO:0000256" key="8">
    <source>
        <dbReference type="ARBA" id="ARBA00022989"/>
    </source>
</evidence>
<evidence type="ECO:0000256" key="6">
    <source>
        <dbReference type="ARBA" id="ARBA00022801"/>
    </source>
</evidence>
<protein>
    <submittedName>
        <fullName evidence="13">RIP metalloprotease RseP</fullName>
    </submittedName>
</protein>
<dbReference type="InterPro" id="IPR036034">
    <property type="entry name" value="PDZ_sf"/>
</dbReference>
<evidence type="ECO:0000256" key="1">
    <source>
        <dbReference type="ARBA" id="ARBA00001947"/>
    </source>
</evidence>
<dbReference type="PANTHER" id="PTHR42837">
    <property type="entry name" value="REGULATOR OF SIGMA-E PROTEASE RSEP"/>
    <property type="match status" value="1"/>
</dbReference>
<keyword evidence="14" id="KW-1185">Reference proteome</keyword>
<dbReference type="EMBL" id="JBJYXY010000001">
    <property type="protein sequence ID" value="MFN2975203.1"/>
    <property type="molecule type" value="Genomic_DNA"/>
</dbReference>
<dbReference type="InterPro" id="IPR008915">
    <property type="entry name" value="Peptidase_M50"/>
</dbReference>
<keyword evidence="8 11" id="KW-1133">Transmembrane helix</keyword>
<keyword evidence="7" id="KW-0862">Zinc</keyword>
<dbReference type="InterPro" id="IPR041489">
    <property type="entry name" value="PDZ_6"/>
</dbReference>
<comment type="caution">
    <text evidence="13">The sequence shown here is derived from an EMBL/GenBank/DDBJ whole genome shotgun (WGS) entry which is preliminary data.</text>
</comment>
<dbReference type="SUPFAM" id="SSF50156">
    <property type="entry name" value="PDZ domain-like"/>
    <property type="match status" value="2"/>
</dbReference>
<feature type="domain" description="PDZ" evidence="12">
    <location>
        <begin position="250"/>
        <end position="331"/>
    </location>
</feature>
<dbReference type="PROSITE" id="PS50106">
    <property type="entry name" value="PDZ"/>
    <property type="match status" value="1"/>
</dbReference>
<evidence type="ECO:0000256" key="3">
    <source>
        <dbReference type="ARBA" id="ARBA00007931"/>
    </source>
</evidence>
<keyword evidence="5 11" id="KW-0812">Transmembrane</keyword>
<dbReference type="PANTHER" id="PTHR42837:SF2">
    <property type="entry name" value="MEMBRANE METALLOPROTEASE ARASP2, CHLOROPLASTIC-RELATED"/>
    <property type="match status" value="1"/>
</dbReference>
<evidence type="ECO:0000256" key="4">
    <source>
        <dbReference type="ARBA" id="ARBA00022670"/>
    </source>
</evidence>
<dbReference type="CDD" id="cd06163">
    <property type="entry name" value="S2P-M50_PDZ_RseP-like"/>
    <property type="match status" value="1"/>
</dbReference>
<evidence type="ECO:0000256" key="10">
    <source>
        <dbReference type="ARBA" id="ARBA00023136"/>
    </source>
</evidence>
<keyword evidence="6" id="KW-0378">Hydrolase</keyword>
<dbReference type="Pfam" id="PF17820">
    <property type="entry name" value="PDZ_6"/>
    <property type="match status" value="1"/>
</dbReference>
<dbReference type="GO" id="GO:0008237">
    <property type="term" value="F:metallopeptidase activity"/>
    <property type="evidence" value="ECO:0007669"/>
    <property type="project" value="UniProtKB-KW"/>
</dbReference>
<feature type="transmembrane region" description="Helical" evidence="11">
    <location>
        <begin position="20"/>
        <end position="38"/>
    </location>
</feature>
<evidence type="ECO:0000313" key="13">
    <source>
        <dbReference type="EMBL" id="MFN2975203.1"/>
    </source>
</evidence>
<dbReference type="Gene3D" id="2.30.42.10">
    <property type="match status" value="2"/>
</dbReference>
<evidence type="ECO:0000256" key="9">
    <source>
        <dbReference type="ARBA" id="ARBA00023049"/>
    </source>
</evidence>
<comment type="subcellular location">
    <subcellularLocation>
        <location evidence="2">Membrane</location>
        <topology evidence="2">Multi-pass membrane protein</topology>
    </subcellularLocation>
</comment>
<dbReference type="InterPro" id="IPR004387">
    <property type="entry name" value="Pept_M50_Zn"/>
</dbReference>
<sequence length="503" mass="54401">MEHLCGPAPLTTTAHPRPEANLTGFLVFLIVLGFMVLIHEAGHFFAAKWCGVRVEAFAIGFGKRLFGIVHKGTDYRVNLLPLGGYVKMAGQDEMATIEKTSVPAMEPYGAGTEQILGGEHEREIEARTAAVAAHEGSGVEFTAVPRWRRMIIALAGPVANFILAFVVLFAVNALHHEDAEYLNGPAVLDYVPVNSAAAKAGLQTGDTITAIGNHSTPTWQNLMEQTGAALRTTVPIAFLHNGQPRTGQMYLEPVEDEHGLTDKIGIIPQQQTGPIVVHRVQPGTPAEQAGLKAGDRMNSVDGHAFHSVASLLNYLTDGNGKPVTLQVTRAGQPLQLQAKPEIGAVAENRKQFRLGFEPEPPPFTVTRMPLGAAAAESWKDNVHFSLLIGQILHGLFTRQVSVKNMSGPVGIEQQVAEASKNGIWELASLTAAISLNLGIFNLLPIPILDGGLLLFLIVESIARRDVKPVIKERVYQAAFVCIIAFFCFVMWNDISRIITAHHS</sequence>
<evidence type="ECO:0000256" key="7">
    <source>
        <dbReference type="ARBA" id="ARBA00022833"/>
    </source>
</evidence>
<dbReference type="Proteomes" id="UP001634747">
    <property type="component" value="Unassembled WGS sequence"/>
</dbReference>
<comment type="similarity">
    <text evidence="3">Belongs to the peptidase M50B family.</text>
</comment>
<gene>
    <name evidence="13" type="primary">rseP</name>
    <name evidence="13" type="ORF">ACK2TP_05455</name>
</gene>
<name>A0ABW9KJ08_9BACT</name>
<evidence type="ECO:0000256" key="11">
    <source>
        <dbReference type="SAM" id="Phobius"/>
    </source>
</evidence>